<dbReference type="AlphaFoldDB" id="A0A0P6VS60"/>
<evidence type="ECO:0000313" key="8">
    <source>
        <dbReference type="EMBL" id="KPL54599.1"/>
    </source>
</evidence>
<evidence type="ECO:0000259" key="7">
    <source>
        <dbReference type="Pfam" id="PF00535"/>
    </source>
</evidence>
<keyword evidence="6" id="KW-1133">Transmembrane helix</keyword>
<comment type="caution">
    <text evidence="8">The sequence shown here is derived from an EMBL/GenBank/DDBJ whole genome shotgun (WGS) entry which is preliminary data.</text>
</comment>
<feature type="transmembrane region" description="Helical" evidence="6">
    <location>
        <begin position="263"/>
        <end position="289"/>
    </location>
</feature>
<evidence type="ECO:0000256" key="5">
    <source>
        <dbReference type="ARBA" id="ARBA00023136"/>
    </source>
</evidence>
<evidence type="ECO:0000256" key="4">
    <source>
        <dbReference type="ARBA" id="ARBA00022679"/>
    </source>
</evidence>
<keyword evidence="9" id="KW-1185">Reference proteome</keyword>
<dbReference type="SUPFAM" id="SSF53448">
    <property type="entry name" value="Nucleotide-diphospho-sugar transferases"/>
    <property type="match status" value="1"/>
</dbReference>
<dbReference type="GO" id="GO:0005886">
    <property type="term" value="C:plasma membrane"/>
    <property type="evidence" value="ECO:0007669"/>
    <property type="project" value="UniProtKB-SubCell"/>
</dbReference>
<dbReference type="STRING" id="665126.ABB55_22190"/>
<evidence type="ECO:0000256" key="2">
    <source>
        <dbReference type="ARBA" id="ARBA00022475"/>
    </source>
</evidence>
<keyword evidence="5 6" id="KW-0472">Membrane</keyword>
<evidence type="ECO:0000256" key="1">
    <source>
        <dbReference type="ARBA" id="ARBA00004236"/>
    </source>
</evidence>
<evidence type="ECO:0000313" key="9">
    <source>
        <dbReference type="Proteomes" id="UP000048984"/>
    </source>
</evidence>
<dbReference type="EMBL" id="LJYW01000001">
    <property type="protein sequence ID" value="KPL54599.1"/>
    <property type="molecule type" value="Genomic_DNA"/>
</dbReference>
<dbReference type="InterPro" id="IPR001173">
    <property type="entry name" value="Glyco_trans_2-like"/>
</dbReference>
<organism evidence="8 9">
    <name type="scientific">Prosthecodimorpha hirschii</name>
    <dbReference type="NCBI Taxonomy" id="665126"/>
    <lineage>
        <taxon>Bacteria</taxon>
        <taxon>Pseudomonadati</taxon>
        <taxon>Pseudomonadota</taxon>
        <taxon>Alphaproteobacteria</taxon>
        <taxon>Hyphomicrobiales</taxon>
        <taxon>Ancalomicrobiaceae</taxon>
        <taxon>Prosthecodimorpha</taxon>
    </lineage>
</organism>
<dbReference type="InterPro" id="IPR029044">
    <property type="entry name" value="Nucleotide-diphossugar_trans"/>
</dbReference>
<reference evidence="8 9" key="2">
    <citation type="submission" date="2015-10" db="EMBL/GenBank/DDBJ databases">
        <title>Draft Genome Sequence of Prosthecomicrobium hirschii ATCC 27832.</title>
        <authorList>
            <person name="Daniel J."/>
            <person name="Givan S.A."/>
            <person name="Brun Y.V."/>
            <person name="Brown P.J."/>
        </authorList>
    </citation>
    <scope>NUCLEOTIDE SEQUENCE [LARGE SCALE GENOMIC DNA]</scope>
    <source>
        <strain evidence="8 9">16</strain>
    </source>
</reference>
<evidence type="ECO:0000256" key="3">
    <source>
        <dbReference type="ARBA" id="ARBA00022676"/>
    </source>
</evidence>
<keyword evidence="6" id="KW-0812">Transmembrane</keyword>
<dbReference type="PANTHER" id="PTHR43646">
    <property type="entry name" value="GLYCOSYLTRANSFERASE"/>
    <property type="match status" value="1"/>
</dbReference>
<dbReference type="Proteomes" id="UP000048984">
    <property type="component" value="Unassembled WGS sequence"/>
</dbReference>
<dbReference type="Pfam" id="PF00535">
    <property type="entry name" value="Glycos_transf_2"/>
    <property type="match status" value="1"/>
</dbReference>
<keyword evidence="4" id="KW-0808">Transferase</keyword>
<feature type="transmembrane region" description="Helical" evidence="6">
    <location>
        <begin position="233"/>
        <end position="251"/>
    </location>
</feature>
<keyword evidence="2" id="KW-1003">Cell membrane</keyword>
<evidence type="ECO:0000256" key="6">
    <source>
        <dbReference type="SAM" id="Phobius"/>
    </source>
</evidence>
<sequence length="307" mass="33243">MSRLLRPDDECILVADGFPMTEAVPAGCRVVSLAAHGGPAVARNAGAREARGAILFFVDADVLLAPDAMDIVRRHFRETDAAAVFGSYDEKPSAPTLVSRFRNLLHHAQHQSHAGPVRSFWTGCGAIRRGAFEALGGFSVRYDRPAMEDIELGARLARAGGEIRLDPRLLCKHLKCWTLHSMIVTDIRDRAIPWSRLLYRDGRCAAVLNADARGRVSLVCTAIIGASLALGPFWPRLWITAAAAWLALLLAQRGFLTVLQRVVGLRLLAAGAILLPVHFACGAVGFGYVTAEVALLRLRKAFHAGRG</sequence>
<keyword evidence="3" id="KW-0328">Glycosyltransferase</keyword>
<dbReference type="GO" id="GO:0016757">
    <property type="term" value="F:glycosyltransferase activity"/>
    <property type="evidence" value="ECO:0007669"/>
    <property type="project" value="UniProtKB-KW"/>
</dbReference>
<gene>
    <name evidence="8" type="ORF">ABB55_22190</name>
</gene>
<dbReference type="PANTHER" id="PTHR43646:SF2">
    <property type="entry name" value="GLYCOSYLTRANSFERASE 2-LIKE DOMAIN-CONTAINING PROTEIN"/>
    <property type="match status" value="1"/>
</dbReference>
<comment type="subcellular location">
    <subcellularLocation>
        <location evidence="1">Cell membrane</location>
    </subcellularLocation>
</comment>
<accession>A0A0P6VS60</accession>
<feature type="domain" description="Glycosyltransferase 2-like" evidence="7">
    <location>
        <begin position="26"/>
        <end position="135"/>
    </location>
</feature>
<name>A0A0P6VS60_9HYPH</name>
<protein>
    <recommendedName>
        <fullName evidence="7">Glycosyltransferase 2-like domain-containing protein</fullName>
    </recommendedName>
</protein>
<dbReference type="Gene3D" id="3.90.550.10">
    <property type="entry name" value="Spore Coat Polysaccharide Biosynthesis Protein SpsA, Chain A"/>
    <property type="match status" value="1"/>
</dbReference>
<reference evidence="8 9" key="1">
    <citation type="submission" date="2015-09" db="EMBL/GenBank/DDBJ databases">
        <authorList>
            <person name="Jackson K.R."/>
            <person name="Lunt B.L."/>
            <person name="Fisher J.N.B."/>
            <person name="Gardner A.V."/>
            <person name="Bailey M.E."/>
            <person name="Deus L.M."/>
            <person name="Earl A.S."/>
            <person name="Gibby P.D."/>
            <person name="Hartmann K.A."/>
            <person name="Liu J.E."/>
            <person name="Manci A.M."/>
            <person name="Nielsen D.A."/>
            <person name="Solomon M.B."/>
            <person name="Breakwell D.P."/>
            <person name="Burnett S.H."/>
            <person name="Grose J.H."/>
        </authorList>
    </citation>
    <scope>NUCLEOTIDE SEQUENCE [LARGE SCALE GENOMIC DNA]</scope>
    <source>
        <strain evidence="8 9">16</strain>
    </source>
</reference>
<proteinExistence type="predicted"/>